<evidence type="ECO:0000313" key="3">
    <source>
        <dbReference type="Proteomes" id="UP001290861"/>
    </source>
</evidence>
<accession>A0ABU5MSY7</accession>
<evidence type="ECO:0008006" key="4">
    <source>
        <dbReference type="Google" id="ProtNLM"/>
    </source>
</evidence>
<gene>
    <name evidence="2" type="ORF">P9H32_01355</name>
</gene>
<reference evidence="2 3" key="1">
    <citation type="journal article" date="2024" name="Appl. Environ. Microbiol.">
        <title>Pontiella agarivorans sp. nov., a novel marine anaerobic bacterium capable of degrading macroalgal polysaccharides and fixing nitrogen.</title>
        <authorList>
            <person name="Liu N."/>
            <person name="Kivenson V."/>
            <person name="Peng X."/>
            <person name="Cui Z."/>
            <person name="Lankiewicz T.S."/>
            <person name="Gosselin K.M."/>
            <person name="English C.J."/>
            <person name="Blair E.M."/>
            <person name="O'Malley M.A."/>
            <person name="Valentine D.L."/>
        </authorList>
    </citation>
    <scope>NUCLEOTIDE SEQUENCE [LARGE SCALE GENOMIC DNA]</scope>
    <source>
        <strain evidence="2 3">NLcol2</strain>
    </source>
</reference>
<feature type="region of interest" description="Disordered" evidence="1">
    <location>
        <begin position="94"/>
        <end position="115"/>
    </location>
</feature>
<protein>
    <recommendedName>
        <fullName evidence="4">Flagellar protein FlgN</fullName>
    </recommendedName>
</protein>
<comment type="caution">
    <text evidence="2">The sequence shown here is derived from an EMBL/GenBank/DDBJ whole genome shotgun (WGS) entry which is preliminary data.</text>
</comment>
<evidence type="ECO:0000313" key="2">
    <source>
        <dbReference type="EMBL" id="MDZ8117258.1"/>
    </source>
</evidence>
<evidence type="ECO:0000256" key="1">
    <source>
        <dbReference type="SAM" id="MobiDB-lite"/>
    </source>
</evidence>
<organism evidence="2 3">
    <name type="scientific">Pontiella agarivorans</name>
    <dbReference type="NCBI Taxonomy" id="3038953"/>
    <lineage>
        <taxon>Bacteria</taxon>
        <taxon>Pseudomonadati</taxon>
        <taxon>Kiritimatiellota</taxon>
        <taxon>Kiritimatiellia</taxon>
        <taxon>Kiritimatiellales</taxon>
        <taxon>Pontiellaceae</taxon>
        <taxon>Pontiella</taxon>
    </lineage>
</organism>
<name>A0ABU5MSY7_9BACT</name>
<keyword evidence="3" id="KW-1185">Reference proteome</keyword>
<dbReference type="EMBL" id="JARVCO010000002">
    <property type="protein sequence ID" value="MDZ8117258.1"/>
    <property type="molecule type" value="Genomic_DNA"/>
</dbReference>
<dbReference type="RefSeq" id="WP_322607060.1">
    <property type="nucleotide sequence ID" value="NZ_JARVCO010000002.1"/>
</dbReference>
<proteinExistence type="predicted"/>
<dbReference type="Proteomes" id="UP001290861">
    <property type="component" value="Unassembled WGS sequence"/>
</dbReference>
<sequence>MTEHKISNCIDHIQTLCEQLNRDNERVKQQGRMATLAEARQMDKLSLALIEEIRSLPPNACSLLENPEQQHRARAVMASVRTMLEHVAQPALLSSSKEKRIPPAASRRMEAYGTC</sequence>